<organism evidence="2 3">
    <name type="scientific">Tilletia horrida</name>
    <dbReference type="NCBI Taxonomy" id="155126"/>
    <lineage>
        <taxon>Eukaryota</taxon>
        <taxon>Fungi</taxon>
        <taxon>Dikarya</taxon>
        <taxon>Basidiomycota</taxon>
        <taxon>Ustilaginomycotina</taxon>
        <taxon>Exobasidiomycetes</taxon>
        <taxon>Tilletiales</taxon>
        <taxon>Tilletiaceae</taxon>
        <taxon>Tilletia</taxon>
    </lineage>
</organism>
<name>A0AAN6G5D7_9BASI</name>
<feature type="non-terminal residue" evidence="2">
    <location>
        <position position="1"/>
    </location>
</feature>
<keyword evidence="3" id="KW-1185">Reference proteome</keyword>
<proteinExistence type="predicted"/>
<evidence type="ECO:0000313" key="2">
    <source>
        <dbReference type="EMBL" id="KAK0518213.1"/>
    </source>
</evidence>
<dbReference type="Proteomes" id="UP001176521">
    <property type="component" value="Unassembled WGS sequence"/>
</dbReference>
<dbReference type="EMBL" id="JAPDMQ010001376">
    <property type="protein sequence ID" value="KAK0518213.1"/>
    <property type="molecule type" value="Genomic_DNA"/>
</dbReference>
<dbReference type="AlphaFoldDB" id="A0AAN6G5D7"/>
<accession>A0AAN6G5D7</accession>
<feature type="compositionally biased region" description="Basic and acidic residues" evidence="1">
    <location>
        <begin position="55"/>
        <end position="66"/>
    </location>
</feature>
<comment type="caution">
    <text evidence="2">The sequence shown here is derived from an EMBL/GenBank/DDBJ whole genome shotgun (WGS) entry which is preliminary data.</text>
</comment>
<evidence type="ECO:0000256" key="1">
    <source>
        <dbReference type="SAM" id="MobiDB-lite"/>
    </source>
</evidence>
<reference evidence="2" key="1">
    <citation type="journal article" date="2023" name="PhytoFront">
        <title>Draft Genome Resources of Seven Strains of Tilletia horrida, Causal Agent of Kernel Smut of Rice.</title>
        <authorList>
            <person name="Khanal S."/>
            <person name="Antony Babu S."/>
            <person name="Zhou X.G."/>
        </authorList>
    </citation>
    <scope>NUCLEOTIDE SEQUENCE</scope>
    <source>
        <strain evidence="2">TX3</strain>
    </source>
</reference>
<evidence type="ECO:0000313" key="3">
    <source>
        <dbReference type="Proteomes" id="UP001176521"/>
    </source>
</evidence>
<gene>
    <name evidence="2" type="ORF">OC842_007858</name>
</gene>
<sequence>PLDPIFARLTVDTTGYEAPLVQELRLVQSMLLSWGEALEREASAAFAEEEQEEGVPEHDHHSDETRPPPPSSSSPAVGPTRRREASPPSPSEQSPTKRGKHRQAADEWPDINARQWADAQTLRTSSPVVPSQPERAQGPPTERQNKLDFAISDSIGFGWNDIDLLPSRKVIKRIANGDFVPLWLLSPEACRQAQSQEPGFKKAPLPTSGGGFVDVDELKPDGFVSETDMDYETWSWCLGQLVRIMREQGVAEPTWRMFERTHAKLRELAPACGHPRAVQKWFYKSRRAWCTQVQDVREGLSSGPLRNLALVTSKDLEAPVAEERQADHAARLQARLAGQMEQFRAEFDRLRAAVPATSPSRHDHHERGRGAPSSSPSRPARDKGKQAARFQPFSPPTACACCGGRAAHNVAQCNRTHFAKSSLAAYETASTRERAGGPLIFKSDKQQVCIAFNSNRHCANGSCQGHRCSLCDSAEHGAQACRRAE</sequence>
<protein>
    <submittedName>
        <fullName evidence="2">Uncharacterized protein</fullName>
    </submittedName>
</protein>
<feature type="region of interest" description="Disordered" evidence="1">
    <location>
        <begin position="42"/>
        <end position="145"/>
    </location>
</feature>
<feature type="region of interest" description="Disordered" evidence="1">
    <location>
        <begin position="355"/>
        <end position="390"/>
    </location>
</feature>
<feature type="compositionally biased region" description="Basic and acidic residues" evidence="1">
    <location>
        <begin position="360"/>
        <end position="369"/>
    </location>
</feature>